<dbReference type="EMBL" id="AE014074">
    <property type="protein sequence ID" value="AAM79816.1"/>
    <property type="molecule type" value="Genomic_DNA"/>
</dbReference>
<reference evidence="1 2" key="1">
    <citation type="journal article" date="2002" name="Proc. Natl. Acad. Sci. U.S.A.">
        <title>Genome sequence of a serotype M3 strain of group A Streptococcus: phage-encoded toxins, the high-virulence phenotype, and clone emergence.</title>
        <authorList>
            <person name="Beres S.B."/>
            <person name="Sylva G.L."/>
            <person name="Barbian K.D."/>
            <person name="Lei B."/>
            <person name="Hoff J.S."/>
            <person name="Mammarella N.D."/>
            <person name="Liu M.Y."/>
            <person name="Smoot J.C."/>
            <person name="Porcella S.F."/>
            <person name="Parkins L.D."/>
            <person name="Campbell D.S."/>
            <person name="Smith T.M."/>
            <person name="McCormick J.K."/>
            <person name="Leung D.Y."/>
            <person name="Schlievert P.M."/>
            <person name="Musser J.M."/>
        </authorList>
    </citation>
    <scope>NUCLEOTIDE SEQUENCE [LARGE SCALE GENOMIC DNA]</scope>
    <source>
        <strain evidence="2">ATCC BAA-595 / MGAS315</strain>
    </source>
</reference>
<evidence type="ECO:0008006" key="3">
    <source>
        <dbReference type="Google" id="ProtNLM"/>
    </source>
</evidence>
<organism evidence="1 2">
    <name type="scientific">Streptococcus pyogenes serotype M3 (strain ATCC BAA-595 / MGAS315)</name>
    <dbReference type="NCBI Taxonomy" id="198466"/>
    <lineage>
        <taxon>Bacteria</taxon>
        <taxon>Bacillati</taxon>
        <taxon>Bacillota</taxon>
        <taxon>Bacilli</taxon>
        <taxon>Lactobacillales</taxon>
        <taxon>Streptococcaceae</taxon>
        <taxon>Streptococcus</taxon>
    </lineage>
</organism>
<name>A0A0H2UVJ1_STRP3</name>
<evidence type="ECO:0000313" key="2">
    <source>
        <dbReference type="Proteomes" id="UP000000564"/>
    </source>
</evidence>
<dbReference type="AlphaFoldDB" id="A0A0H2UVJ1"/>
<accession>A0A0H2UVJ1</accession>
<proteinExistence type="predicted"/>
<gene>
    <name evidence="1" type="ordered locus">SpyM3_1209</name>
</gene>
<dbReference type="RefSeq" id="WP_011054731.1">
    <property type="nucleotide sequence ID" value="NC_004070.1"/>
</dbReference>
<dbReference type="HOGENOM" id="CLU_182094_1_0_9"/>
<dbReference type="Pfam" id="PF16945">
    <property type="entry name" value="Phage_r1t_holin"/>
    <property type="match status" value="1"/>
</dbReference>
<sequence length="61" mass="6728">MNKWFKKVAIKTIKTMAQTAVGLIGSSMLITDINWPTMLSAVLLSGLTCVLMNVSQIKEEE</sequence>
<evidence type="ECO:0000313" key="1">
    <source>
        <dbReference type="EMBL" id="AAM79816.1"/>
    </source>
</evidence>
<protein>
    <recommendedName>
        <fullName evidence="3">Phage protein</fullName>
    </recommendedName>
</protein>
<dbReference type="Proteomes" id="UP000000564">
    <property type="component" value="Chromosome"/>
</dbReference>
<dbReference type="KEGG" id="spg:SpyM3_1209"/>
<dbReference type="InterPro" id="IPR020109">
    <property type="entry name" value="Holin_r1t"/>
</dbReference>